<dbReference type="AlphaFoldDB" id="A0A5B0QCJ2"/>
<organism evidence="8 9">
    <name type="scientific">Puccinia graminis f. sp. tritici</name>
    <dbReference type="NCBI Taxonomy" id="56615"/>
    <lineage>
        <taxon>Eukaryota</taxon>
        <taxon>Fungi</taxon>
        <taxon>Dikarya</taxon>
        <taxon>Basidiomycota</taxon>
        <taxon>Pucciniomycotina</taxon>
        <taxon>Pucciniomycetes</taxon>
        <taxon>Pucciniales</taxon>
        <taxon>Pucciniaceae</taxon>
        <taxon>Puccinia</taxon>
    </lineage>
</organism>
<comment type="caution">
    <text evidence="8">The sequence shown here is derived from an EMBL/GenBank/DDBJ whole genome shotgun (WGS) entry which is preliminary data.</text>
</comment>
<dbReference type="EMBL" id="VSWC01000027">
    <property type="protein sequence ID" value="KAA1110946.1"/>
    <property type="molecule type" value="Genomic_DNA"/>
</dbReference>
<evidence type="ECO:0000256" key="3">
    <source>
        <dbReference type="ARBA" id="ARBA00022723"/>
    </source>
</evidence>
<dbReference type="PROSITE" id="PS00086">
    <property type="entry name" value="CYTOCHROME_P450"/>
    <property type="match status" value="1"/>
</dbReference>
<evidence type="ECO:0000256" key="4">
    <source>
        <dbReference type="ARBA" id="ARBA00023002"/>
    </source>
</evidence>
<evidence type="ECO:0000256" key="7">
    <source>
        <dbReference type="RuleBase" id="RU000461"/>
    </source>
</evidence>
<dbReference type="InterPro" id="IPR017972">
    <property type="entry name" value="Cyt_P450_CS"/>
</dbReference>
<keyword evidence="7" id="KW-0503">Monooxygenase</keyword>
<comment type="similarity">
    <text evidence="2 7">Belongs to the cytochrome P450 family.</text>
</comment>
<dbReference type="Gene3D" id="1.10.630.10">
    <property type="entry name" value="Cytochrome P450"/>
    <property type="match status" value="1"/>
</dbReference>
<dbReference type="InterPro" id="IPR050121">
    <property type="entry name" value="Cytochrome_P450_monoxygenase"/>
</dbReference>
<keyword evidence="4 7" id="KW-0560">Oxidoreductase</keyword>
<comment type="cofactor">
    <cofactor evidence="1 6">
        <name>heme</name>
        <dbReference type="ChEBI" id="CHEBI:30413"/>
    </cofactor>
</comment>
<evidence type="ECO:0000256" key="1">
    <source>
        <dbReference type="ARBA" id="ARBA00001971"/>
    </source>
</evidence>
<evidence type="ECO:0000313" key="9">
    <source>
        <dbReference type="Proteomes" id="UP000324748"/>
    </source>
</evidence>
<keyword evidence="6 7" id="KW-0349">Heme</keyword>
<evidence type="ECO:0000256" key="5">
    <source>
        <dbReference type="ARBA" id="ARBA00023004"/>
    </source>
</evidence>
<dbReference type="Pfam" id="PF00067">
    <property type="entry name" value="p450"/>
    <property type="match status" value="1"/>
</dbReference>
<keyword evidence="9" id="KW-1185">Reference proteome</keyword>
<dbReference type="InterPro" id="IPR036396">
    <property type="entry name" value="Cyt_P450_sf"/>
</dbReference>
<dbReference type="GO" id="GO:0020037">
    <property type="term" value="F:heme binding"/>
    <property type="evidence" value="ECO:0007669"/>
    <property type="project" value="InterPro"/>
</dbReference>
<evidence type="ECO:0008006" key="10">
    <source>
        <dbReference type="Google" id="ProtNLM"/>
    </source>
</evidence>
<dbReference type="OrthoDB" id="2498889at2759"/>
<gene>
    <name evidence="8" type="ORF">PGT21_034817</name>
</gene>
<accession>A0A5B0QCJ2</accession>
<dbReference type="PANTHER" id="PTHR24305:SF166">
    <property type="entry name" value="CYTOCHROME P450 12A4, MITOCHONDRIAL-RELATED"/>
    <property type="match status" value="1"/>
</dbReference>
<reference evidence="8 9" key="1">
    <citation type="submission" date="2019-05" db="EMBL/GenBank/DDBJ databases">
        <title>Emergence of the Ug99 lineage of the wheat stem rust pathogen through somatic hybridization.</title>
        <authorList>
            <person name="Li F."/>
            <person name="Upadhyaya N.M."/>
            <person name="Sperschneider J."/>
            <person name="Matny O."/>
            <person name="Nguyen-Phuc H."/>
            <person name="Mago R."/>
            <person name="Raley C."/>
            <person name="Miller M.E."/>
            <person name="Silverstein K.A.T."/>
            <person name="Henningsen E."/>
            <person name="Hirsch C.D."/>
            <person name="Visser B."/>
            <person name="Pretorius Z.A."/>
            <person name="Steffenson B.J."/>
            <person name="Schwessinger B."/>
            <person name="Dodds P.N."/>
            <person name="Figueroa M."/>
        </authorList>
    </citation>
    <scope>NUCLEOTIDE SEQUENCE [LARGE SCALE GENOMIC DNA]</scope>
    <source>
        <strain evidence="8">21-0</strain>
    </source>
</reference>
<proteinExistence type="inferred from homology"/>
<feature type="binding site" description="axial binding residue" evidence="6">
    <location>
        <position position="342"/>
    </location>
    <ligand>
        <name>heme</name>
        <dbReference type="ChEBI" id="CHEBI:30413"/>
    </ligand>
    <ligandPart>
        <name>Fe</name>
        <dbReference type="ChEBI" id="CHEBI:18248"/>
    </ligandPart>
</feature>
<sequence>MSSSHLSQVTPKITNSVIELIQLWKKRSQILDESGEKYFKAAQDLRLSTMDTISDIIFGKPFGVMSARLAHLETSNGALSADARPQFPTLARALNVIVAEVARCYLSPSKSLFWFIQRLFNREWRQAKSTVFGYLKNEVEKERITLSEEQIFGGADSKDPDNVDSVLSLLVKDEHLSKLRGEKPLSTDEITQELLVYWVAGHGTMACTLAWAVKLLSNNPEVQYKLRDQLVNTLPSLNERSPTFSDLKVCSSDLGYLDATCFEILRCGKVLGEVSRTSRVDTMVMGHVIPKDTVVMMPHSRLSSPQESESEFRPERWIDGDGKFDAQLPGPLHVFGHGQRGCFGKNLAVLELKLYIAMLCMELFFDRVPDDVNSMDAIELVANHPQTCVIRPIPWSKISNDSTQHL</sequence>
<dbReference type="GO" id="GO:0004497">
    <property type="term" value="F:monooxygenase activity"/>
    <property type="evidence" value="ECO:0007669"/>
    <property type="project" value="UniProtKB-KW"/>
</dbReference>
<name>A0A5B0QCJ2_PUCGR</name>
<dbReference type="PRINTS" id="PR00463">
    <property type="entry name" value="EP450I"/>
</dbReference>
<keyword evidence="3 6" id="KW-0479">Metal-binding</keyword>
<protein>
    <recommendedName>
        <fullName evidence="10">Cytochrome P450-dit2</fullName>
    </recommendedName>
</protein>
<dbReference type="GO" id="GO:0016705">
    <property type="term" value="F:oxidoreductase activity, acting on paired donors, with incorporation or reduction of molecular oxygen"/>
    <property type="evidence" value="ECO:0007669"/>
    <property type="project" value="InterPro"/>
</dbReference>
<evidence type="ECO:0000313" key="8">
    <source>
        <dbReference type="EMBL" id="KAA1110946.1"/>
    </source>
</evidence>
<dbReference type="PRINTS" id="PR00385">
    <property type="entry name" value="P450"/>
</dbReference>
<dbReference type="SUPFAM" id="SSF48264">
    <property type="entry name" value="Cytochrome P450"/>
    <property type="match status" value="1"/>
</dbReference>
<dbReference type="InterPro" id="IPR001128">
    <property type="entry name" value="Cyt_P450"/>
</dbReference>
<evidence type="ECO:0000256" key="2">
    <source>
        <dbReference type="ARBA" id="ARBA00010617"/>
    </source>
</evidence>
<keyword evidence="5 6" id="KW-0408">Iron</keyword>
<evidence type="ECO:0000256" key="6">
    <source>
        <dbReference type="PIRSR" id="PIRSR602401-1"/>
    </source>
</evidence>
<dbReference type="Proteomes" id="UP000324748">
    <property type="component" value="Unassembled WGS sequence"/>
</dbReference>
<dbReference type="PANTHER" id="PTHR24305">
    <property type="entry name" value="CYTOCHROME P450"/>
    <property type="match status" value="1"/>
</dbReference>
<dbReference type="GO" id="GO:0005506">
    <property type="term" value="F:iron ion binding"/>
    <property type="evidence" value="ECO:0007669"/>
    <property type="project" value="InterPro"/>
</dbReference>
<dbReference type="InterPro" id="IPR002401">
    <property type="entry name" value="Cyt_P450_E_grp-I"/>
</dbReference>